<dbReference type="GeneID" id="110989713"/>
<feature type="compositionally biased region" description="Low complexity" evidence="3">
    <location>
        <begin position="299"/>
        <end position="308"/>
    </location>
</feature>
<sequence>MEQSELPNIYVGGLNFETNKETLENHFSQFGKVKSAVIIKDMGSGRSKGYGFVNYFTVQDRNNALAVPCHELDGRALTCSVAKESNKTRAAGFGGNFGGMGSGMGGMGGSMGGTMGGGGGMYGGGSSFNKGDDDRKVFVGGLHTDTEPEDIEATLGSFGKVINTNIKKDRDTGRSRGFAFVTFDSAVSAKKAMDAHFVEIRDKQVEVKSVNPNAGNQSQNFGSYNNGGMFGQEGGFNSMQQYGYNQGYDSGSNWQNPGNVWQGSGDSSWNSSYNSAGYGSGGSGSYGSASGGGYGSAGSYGSQQQQMQGQGGGYGGQGGYGNYGGQSNMGQSDGASWY</sequence>
<name>A0A8B7ZY13_ACAPL</name>
<dbReference type="SUPFAM" id="SSF54928">
    <property type="entry name" value="RNA-binding domain, RBD"/>
    <property type="match status" value="2"/>
</dbReference>
<dbReference type="PROSITE" id="PS50102">
    <property type="entry name" value="RRM"/>
    <property type="match status" value="2"/>
</dbReference>
<dbReference type="Pfam" id="PF00076">
    <property type="entry name" value="RRM_1"/>
    <property type="match status" value="2"/>
</dbReference>
<dbReference type="InterPro" id="IPR012677">
    <property type="entry name" value="Nucleotide-bd_a/b_plait_sf"/>
</dbReference>
<evidence type="ECO:0000256" key="2">
    <source>
        <dbReference type="PROSITE-ProRule" id="PRU00176"/>
    </source>
</evidence>
<feature type="domain" description="RRM" evidence="4">
    <location>
        <begin position="135"/>
        <end position="212"/>
    </location>
</feature>
<dbReference type="GO" id="GO:1990904">
    <property type="term" value="C:ribonucleoprotein complex"/>
    <property type="evidence" value="ECO:0007669"/>
    <property type="project" value="UniProtKB-KW"/>
</dbReference>
<gene>
    <name evidence="6" type="primary">LOC110989713</name>
</gene>
<keyword evidence="1 2" id="KW-0694">RNA-binding</keyword>
<dbReference type="InterPro" id="IPR035979">
    <property type="entry name" value="RBD_domain_sf"/>
</dbReference>
<dbReference type="SMART" id="SM00360">
    <property type="entry name" value="RRM"/>
    <property type="match status" value="2"/>
</dbReference>
<dbReference type="AlphaFoldDB" id="A0A8B7ZY13"/>
<feature type="region of interest" description="Disordered" evidence="3">
    <location>
        <begin position="293"/>
        <end position="313"/>
    </location>
</feature>
<protein>
    <submittedName>
        <fullName evidence="6">Heterogeneous nuclear ribonucleoproteins A1 homolog isoform X1</fullName>
    </submittedName>
</protein>
<reference evidence="6" key="1">
    <citation type="submission" date="2025-08" db="UniProtKB">
        <authorList>
            <consortium name="RefSeq"/>
        </authorList>
    </citation>
    <scope>IDENTIFICATION</scope>
</reference>
<dbReference type="RefSeq" id="XP_022109982.1">
    <property type="nucleotide sequence ID" value="XM_022254290.1"/>
</dbReference>
<dbReference type="Proteomes" id="UP000694845">
    <property type="component" value="Unplaced"/>
</dbReference>
<organism evidence="5 6">
    <name type="scientific">Acanthaster planci</name>
    <name type="common">Crown-of-thorns starfish</name>
    <dbReference type="NCBI Taxonomy" id="133434"/>
    <lineage>
        <taxon>Eukaryota</taxon>
        <taxon>Metazoa</taxon>
        <taxon>Echinodermata</taxon>
        <taxon>Eleutherozoa</taxon>
        <taxon>Asterozoa</taxon>
        <taxon>Asteroidea</taxon>
        <taxon>Valvatacea</taxon>
        <taxon>Valvatida</taxon>
        <taxon>Acanthasteridae</taxon>
        <taxon>Acanthaster</taxon>
    </lineage>
</organism>
<evidence type="ECO:0000313" key="6">
    <source>
        <dbReference type="RefSeq" id="XP_022109982.1"/>
    </source>
</evidence>
<dbReference type="InterPro" id="IPR052462">
    <property type="entry name" value="SLIRP/GR-RBP-like"/>
</dbReference>
<evidence type="ECO:0000256" key="1">
    <source>
        <dbReference type="ARBA" id="ARBA00022884"/>
    </source>
</evidence>
<evidence type="ECO:0000256" key="3">
    <source>
        <dbReference type="SAM" id="MobiDB-lite"/>
    </source>
</evidence>
<accession>A0A8B7ZY13</accession>
<feature type="domain" description="RRM" evidence="4">
    <location>
        <begin position="7"/>
        <end position="84"/>
    </location>
</feature>
<dbReference type="Gene3D" id="3.30.70.330">
    <property type="match status" value="2"/>
</dbReference>
<proteinExistence type="predicted"/>
<evidence type="ECO:0000259" key="4">
    <source>
        <dbReference type="PROSITE" id="PS50102"/>
    </source>
</evidence>
<evidence type="ECO:0000313" key="5">
    <source>
        <dbReference type="Proteomes" id="UP000694845"/>
    </source>
</evidence>
<dbReference type="InterPro" id="IPR000504">
    <property type="entry name" value="RRM_dom"/>
</dbReference>
<keyword evidence="6" id="KW-0687">Ribonucleoprotein</keyword>
<dbReference type="GO" id="GO:0003723">
    <property type="term" value="F:RNA binding"/>
    <property type="evidence" value="ECO:0007669"/>
    <property type="project" value="UniProtKB-UniRule"/>
</dbReference>
<dbReference type="OrthoDB" id="4207594at2759"/>
<keyword evidence="5" id="KW-1185">Reference proteome</keyword>
<dbReference type="PANTHER" id="PTHR48027">
    <property type="entry name" value="HETEROGENEOUS NUCLEAR RIBONUCLEOPROTEIN 87F-RELATED"/>
    <property type="match status" value="1"/>
</dbReference>
<dbReference type="KEGG" id="aplc:110989713"/>